<dbReference type="InterPro" id="IPR050336">
    <property type="entry name" value="Chromosome_partition/occlusion"/>
</dbReference>
<evidence type="ECO:0000256" key="1">
    <source>
        <dbReference type="ARBA" id="ARBA00004453"/>
    </source>
</evidence>
<evidence type="ECO:0000313" key="12">
    <source>
        <dbReference type="Proteomes" id="UP000076021"/>
    </source>
</evidence>
<dbReference type="GO" id="GO:0005694">
    <property type="term" value="C:chromosome"/>
    <property type="evidence" value="ECO:0007669"/>
    <property type="project" value="TreeGrafter"/>
</dbReference>
<dbReference type="PANTHER" id="PTHR33375">
    <property type="entry name" value="CHROMOSOME-PARTITIONING PROTEIN PARB-RELATED"/>
    <property type="match status" value="1"/>
</dbReference>
<dbReference type="NCBIfam" id="TIGR00180">
    <property type="entry name" value="parB_part"/>
    <property type="match status" value="1"/>
</dbReference>
<protein>
    <recommendedName>
        <fullName evidence="8">Nucleoid occlusion protein</fullName>
        <shortName evidence="8">Noc</shortName>
    </recommendedName>
</protein>
<dbReference type="Gene3D" id="3.90.1530.30">
    <property type="match status" value="1"/>
</dbReference>
<comment type="subcellular location">
    <subcellularLocation>
        <location evidence="1 8">Cytoplasm</location>
        <location evidence="1 8">Nucleoid</location>
    </subcellularLocation>
</comment>
<evidence type="ECO:0000313" key="11">
    <source>
        <dbReference type="EMBL" id="AMX00625.1"/>
    </source>
</evidence>
<dbReference type="FunFam" id="3.90.1530.30:FF:000001">
    <property type="entry name" value="Chromosome partitioning protein ParB"/>
    <property type="match status" value="1"/>
</dbReference>
<comment type="function">
    <text evidence="8">Effects nucleoid occlusion by binding relatively nonspecifically to DNA and preventing the assembly of the division machinery in the vicinity of the nucleoid, especially under conditions that disturb the cell cycle. It helps to coordinate cell division and chromosome segregation by preventing the formation of the Z ring through the nucleoid, which would cause chromosome breakage.</text>
</comment>
<dbReference type="GO" id="GO:0005737">
    <property type="term" value="C:cytoplasm"/>
    <property type="evidence" value="ECO:0007669"/>
    <property type="project" value="UniProtKB-UniRule"/>
</dbReference>
<dbReference type="InterPro" id="IPR023705">
    <property type="entry name" value="Nucleoid_occlusion_protein"/>
</dbReference>
<evidence type="ECO:0000256" key="6">
    <source>
        <dbReference type="ARBA" id="ARBA00023210"/>
    </source>
</evidence>
<reference evidence="11 12" key="1">
    <citation type="journal article" date="2016" name="Genome Announc.">
        <title>Whole-Genome Sequence of Rummeliibacillus stabekisii Strain PP9 Isolated from Antarctic Soil.</title>
        <authorList>
            <person name="da Mota F.F."/>
            <person name="Vollu R.E."/>
            <person name="Jurelevicius D."/>
            <person name="Seldin L."/>
        </authorList>
    </citation>
    <scope>NUCLEOTIDE SEQUENCE [LARGE SCALE GENOMIC DNA]</scope>
    <source>
        <strain evidence="11 12">PP9</strain>
    </source>
</reference>
<feature type="domain" description="ParB-like N-terminal" evidence="10">
    <location>
        <begin position="30"/>
        <end position="120"/>
    </location>
</feature>
<feature type="region of interest" description="Disordered" evidence="9">
    <location>
        <begin position="1"/>
        <end position="35"/>
    </location>
</feature>
<dbReference type="GO" id="GO:0009295">
    <property type="term" value="C:nucleoid"/>
    <property type="evidence" value="ECO:0007669"/>
    <property type="project" value="UniProtKB-SubCell"/>
</dbReference>
<dbReference type="InterPro" id="IPR041468">
    <property type="entry name" value="HTH_ParB/Spo0J"/>
</dbReference>
<dbReference type="Pfam" id="PF02195">
    <property type="entry name" value="ParB_N"/>
    <property type="match status" value="1"/>
</dbReference>
<proteinExistence type="inferred from homology"/>
<dbReference type="OrthoDB" id="9802051at2"/>
<feature type="compositionally biased region" description="Basic and acidic residues" evidence="9">
    <location>
        <begin position="13"/>
        <end position="28"/>
    </location>
</feature>
<evidence type="ECO:0000256" key="9">
    <source>
        <dbReference type="SAM" id="MobiDB-lite"/>
    </source>
</evidence>
<gene>
    <name evidence="8" type="primary">noc</name>
    <name evidence="11" type="ORF">ATY39_15090</name>
</gene>
<dbReference type="SUPFAM" id="SSF110849">
    <property type="entry name" value="ParB/Sulfiredoxin"/>
    <property type="match status" value="1"/>
</dbReference>
<dbReference type="KEGG" id="rst:ATY39_15090"/>
<dbReference type="InterPro" id="IPR004437">
    <property type="entry name" value="ParB/RepB/Spo0J"/>
</dbReference>
<dbReference type="NCBIfam" id="TIGR04285">
    <property type="entry name" value="nucleoid_noc"/>
    <property type="match status" value="1"/>
</dbReference>
<dbReference type="InterPro" id="IPR036086">
    <property type="entry name" value="ParB/Sulfiredoxin_sf"/>
</dbReference>
<keyword evidence="12" id="KW-1185">Reference proteome</keyword>
<feature type="DNA-binding region" description="H-T-H motif" evidence="8">
    <location>
        <begin position="146"/>
        <end position="165"/>
    </location>
</feature>
<accession>A0A143HFY4</accession>
<evidence type="ECO:0000256" key="4">
    <source>
        <dbReference type="ARBA" id="ARBA00022618"/>
    </source>
</evidence>
<evidence type="ECO:0000256" key="3">
    <source>
        <dbReference type="ARBA" id="ARBA00022490"/>
    </source>
</evidence>
<dbReference type="RefSeq" id="WP_066791189.1">
    <property type="nucleotide sequence ID" value="NZ_CP014806.1"/>
</dbReference>
<evidence type="ECO:0000259" key="10">
    <source>
        <dbReference type="SMART" id="SM00470"/>
    </source>
</evidence>
<dbReference type="CDD" id="cd16393">
    <property type="entry name" value="SPO0J_N"/>
    <property type="match status" value="1"/>
</dbReference>
<dbReference type="STRING" id="241244.ATY39_15090"/>
<organism evidence="11 12">
    <name type="scientific">Rummeliibacillus stabekisii</name>
    <dbReference type="NCBI Taxonomy" id="241244"/>
    <lineage>
        <taxon>Bacteria</taxon>
        <taxon>Bacillati</taxon>
        <taxon>Bacillota</taxon>
        <taxon>Bacilli</taxon>
        <taxon>Bacillales</taxon>
        <taxon>Caryophanaceae</taxon>
        <taxon>Rummeliibacillus</taxon>
    </lineage>
</organism>
<evidence type="ECO:0000256" key="8">
    <source>
        <dbReference type="HAMAP-Rule" id="MF_02015"/>
    </source>
</evidence>
<dbReference type="GO" id="GO:0003677">
    <property type="term" value="F:DNA binding"/>
    <property type="evidence" value="ECO:0007669"/>
    <property type="project" value="UniProtKB-UniRule"/>
</dbReference>
<dbReference type="GO" id="GO:0007059">
    <property type="term" value="P:chromosome segregation"/>
    <property type="evidence" value="ECO:0007669"/>
    <property type="project" value="TreeGrafter"/>
</dbReference>
<dbReference type="EMBL" id="CP014806">
    <property type="protein sequence ID" value="AMX00625.1"/>
    <property type="molecule type" value="Genomic_DNA"/>
</dbReference>
<keyword evidence="5 8" id="KW-0238">DNA-binding</keyword>
<evidence type="ECO:0000256" key="5">
    <source>
        <dbReference type="ARBA" id="ARBA00023125"/>
    </source>
</evidence>
<keyword evidence="6 8" id="KW-0717">Septation</keyword>
<dbReference type="Gene3D" id="1.10.10.2830">
    <property type="match status" value="1"/>
</dbReference>
<dbReference type="PANTHER" id="PTHR33375:SF8">
    <property type="entry name" value="NUCLEOID OCCLUSION PROTEIN"/>
    <property type="match status" value="1"/>
</dbReference>
<dbReference type="GO" id="GO:0000917">
    <property type="term" value="P:division septum assembly"/>
    <property type="evidence" value="ECO:0007669"/>
    <property type="project" value="UniProtKB-KW"/>
</dbReference>
<dbReference type="Pfam" id="PF17762">
    <property type="entry name" value="HTH_ParB"/>
    <property type="match status" value="1"/>
</dbReference>
<keyword evidence="3 8" id="KW-0963">Cytoplasm</keyword>
<keyword evidence="7 8" id="KW-0131">Cell cycle</keyword>
<keyword evidence="4 8" id="KW-0132">Cell division</keyword>
<name>A0A143HFY4_9BACL</name>
<dbReference type="AlphaFoldDB" id="A0A143HFY4"/>
<evidence type="ECO:0000256" key="7">
    <source>
        <dbReference type="ARBA" id="ARBA00023306"/>
    </source>
</evidence>
<dbReference type="HAMAP" id="MF_02015">
    <property type="entry name" value="ParB_Noc"/>
    <property type="match status" value="1"/>
</dbReference>
<dbReference type="Proteomes" id="UP000076021">
    <property type="component" value="Chromosome"/>
</dbReference>
<evidence type="ECO:0000256" key="2">
    <source>
        <dbReference type="ARBA" id="ARBA00006295"/>
    </source>
</evidence>
<dbReference type="SMART" id="SM00470">
    <property type="entry name" value="ParB"/>
    <property type="match status" value="1"/>
</dbReference>
<dbReference type="GO" id="GO:0045881">
    <property type="term" value="P:positive regulation of sporulation resulting in formation of a cellular spore"/>
    <property type="evidence" value="ECO:0007669"/>
    <property type="project" value="TreeGrafter"/>
</dbReference>
<sequence>MKSAFSRFFGSGEKVENTSKTEGRDKETVSNIPIDKISPNRYQPRTIFDDAKIEELARTIHTHGVIQPIVVRKYEDDKYEIIAGERRYRAMKSLNWLEVPAIIRDMNDKETASVALIENLQREELTSIEEAQAYQRLLELHELTQEALAQRLGKGQSTIANKLRLLKLPHSIQEAILKRDISERHARALVPIKDEELQLQLLEEIIEKGYNVRQLEQRIVEIANPVEKVKKPKPKRKAISKDIRIALNTIRQSLTMVNKTGISVETEEEEHDEFYQITVKIPKKKK</sequence>
<dbReference type="FunFam" id="1.10.10.2830:FF:000001">
    <property type="entry name" value="Chromosome partitioning protein ParB"/>
    <property type="match status" value="1"/>
</dbReference>
<dbReference type="InterPro" id="IPR003115">
    <property type="entry name" value="ParB_N"/>
</dbReference>
<reference evidence="12" key="2">
    <citation type="submission" date="2016-03" db="EMBL/GenBank/DDBJ databases">
        <authorList>
            <person name="Ploux O."/>
        </authorList>
    </citation>
    <scope>NUCLEOTIDE SEQUENCE [LARGE SCALE GENOMIC DNA]</scope>
    <source>
        <strain evidence="12">PP9</strain>
    </source>
</reference>
<comment type="similarity">
    <text evidence="2 8">Belongs to the ParB family.</text>
</comment>